<keyword evidence="3" id="KW-0813">Transport</keyword>
<keyword evidence="5" id="KW-0812">Transmembrane</keyword>
<keyword evidence="6" id="KW-0472">Membrane</keyword>
<dbReference type="GO" id="GO:0015562">
    <property type="term" value="F:efflux transmembrane transporter activity"/>
    <property type="evidence" value="ECO:0007669"/>
    <property type="project" value="InterPro"/>
</dbReference>
<organism evidence="8 9">
    <name type="scientific">Neolewinella aquimaris</name>
    <dbReference type="NCBI Taxonomy" id="1835722"/>
    <lineage>
        <taxon>Bacteria</taxon>
        <taxon>Pseudomonadati</taxon>
        <taxon>Bacteroidota</taxon>
        <taxon>Saprospiria</taxon>
        <taxon>Saprospirales</taxon>
        <taxon>Lewinellaceae</taxon>
        <taxon>Neolewinella</taxon>
    </lineage>
</organism>
<evidence type="ECO:0000313" key="8">
    <source>
        <dbReference type="EMBL" id="MBB4080432.1"/>
    </source>
</evidence>
<reference evidence="8 9" key="1">
    <citation type="submission" date="2020-08" db="EMBL/GenBank/DDBJ databases">
        <title>Genomic Encyclopedia of Type Strains, Phase IV (KMG-IV): sequencing the most valuable type-strain genomes for metagenomic binning, comparative biology and taxonomic classification.</title>
        <authorList>
            <person name="Goeker M."/>
        </authorList>
    </citation>
    <scope>NUCLEOTIDE SEQUENCE [LARGE SCALE GENOMIC DNA]</scope>
    <source>
        <strain evidence="8 9">DSM 105137</strain>
    </source>
</reference>
<dbReference type="PANTHER" id="PTHR30026:SF20">
    <property type="entry name" value="OUTER MEMBRANE PROTEIN TOLC"/>
    <property type="match status" value="1"/>
</dbReference>
<dbReference type="AlphaFoldDB" id="A0A840E9N1"/>
<evidence type="ECO:0000256" key="4">
    <source>
        <dbReference type="ARBA" id="ARBA00022452"/>
    </source>
</evidence>
<gene>
    <name evidence="8" type="ORF">GGR28_003066</name>
</gene>
<protein>
    <submittedName>
        <fullName evidence="8">Outer membrane protein TolC</fullName>
    </submittedName>
</protein>
<keyword evidence="4" id="KW-1134">Transmembrane beta strand</keyword>
<comment type="subcellular location">
    <subcellularLocation>
        <location evidence="1">Cell outer membrane</location>
    </subcellularLocation>
</comment>
<dbReference type="SUPFAM" id="SSF56954">
    <property type="entry name" value="Outer membrane efflux proteins (OEP)"/>
    <property type="match status" value="1"/>
</dbReference>
<keyword evidence="7" id="KW-0998">Cell outer membrane</keyword>
<comment type="caution">
    <text evidence="8">The sequence shown here is derived from an EMBL/GenBank/DDBJ whole genome shotgun (WGS) entry which is preliminary data.</text>
</comment>
<evidence type="ECO:0000256" key="3">
    <source>
        <dbReference type="ARBA" id="ARBA00022448"/>
    </source>
</evidence>
<sequence length="785" mass="86209">MSPRNLRFTAGIRLHLPHVALLLFVCLFVSGLAHGQSPLRITLLSDGPASAEPSLDSIIRTELHVLLDNRFDLDLRTQYVGAPDEIDQLYQDADILIGTGIGSSQALLNRSTYPKPTIAAVVVEPGVPGGTEGTGVPNFTYIRSPFDLRRDLDSLASIRNFSELTIITTDGFRELLSRTVPTYTDAIVNVITAAPTAAATLARLPEGTDAVYFTPVTAVVPEEEIRQIITELNGRGISTMSLIDYPLLDLGALAAFSSDENLSRLPRRVALDVLRITDGIDPATFSTDIERYDNTLIINMAAARASGIYPDFDLMRRSVLLNPVNVETGPVLTLEGAILEGLARNLGYRINEYDLALARTDIDVARSNLLPQVGAGTTLTVLDGQAVASSFGLQGRYNWTAAATVSQVVLSEPAFANVAIRRLLTEGQEAALEASQLDVVLDVGTAYLQVLQAKEFLRLQNENLNLTRANYNLAVNQRELGATASTDVYRWESELSLGAINVNEAEAQLAQTRYQLNQLLDHDIDAEFQLPPFTGQDSLIGIIGETILPLLNTPRDIDRLADFLAEEARNNLPTLRQLDLAIAAQERQQLSRQRAFYLPEIVVNGQYGYRIGNYATVGLPPEFDFDFASADRPRSSYSATVGVNIPIFQGGLRKAQLEQSRVTTLQTATQRENTENQLVQRLYSNVETLVASFRNLNLARSAAETSERNFTLIEDLYRSGATNVTSLIDAQNVVLQSRINATNLGYQFVADFLTVQRATGSYQFLSTPGEQTAFLERFLSFRSRQ</sequence>
<name>A0A840E9N1_9BACT</name>
<dbReference type="PANTHER" id="PTHR30026">
    <property type="entry name" value="OUTER MEMBRANE PROTEIN TOLC"/>
    <property type="match status" value="1"/>
</dbReference>
<comment type="similarity">
    <text evidence="2">Belongs to the outer membrane factor (OMF) (TC 1.B.17) family.</text>
</comment>
<dbReference type="EMBL" id="JACIFF010000008">
    <property type="protein sequence ID" value="MBB4080432.1"/>
    <property type="molecule type" value="Genomic_DNA"/>
</dbReference>
<dbReference type="Proteomes" id="UP000576209">
    <property type="component" value="Unassembled WGS sequence"/>
</dbReference>
<dbReference type="InterPro" id="IPR003423">
    <property type="entry name" value="OMP_efflux"/>
</dbReference>
<dbReference type="GO" id="GO:1990281">
    <property type="term" value="C:efflux pump complex"/>
    <property type="evidence" value="ECO:0007669"/>
    <property type="project" value="TreeGrafter"/>
</dbReference>
<dbReference type="GO" id="GO:0009279">
    <property type="term" value="C:cell outer membrane"/>
    <property type="evidence" value="ECO:0007669"/>
    <property type="project" value="UniProtKB-SubCell"/>
</dbReference>
<evidence type="ECO:0000256" key="5">
    <source>
        <dbReference type="ARBA" id="ARBA00022692"/>
    </source>
</evidence>
<dbReference type="GO" id="GO:0015288">
    <property type="term" value="F:porin activity"/>
    <property type="evidence" value="ECO:0007669"/>
    <property type="project" value="TreeGrafter"/>
</dbReference>
<dbReference type="Pfam" id="PF02321">
    <property type="entry name" value="OEP"/>
    <property type="match status" value="2"/>
</dbReference>
<evidence type="ECO:0000256" key="7">
    <source>
        <dbReference type="ARBA" id="ARBA00023237"/>
    </source>
</evidence>
<evidence type="ECO:0000256" key="1">
    <source>
        <dbReference type="ARBA" id="ARBA00004442"/>
    </source>
</evidence>
<keyword evidence="9" id="KW-1185">Reference proteome</keyword>
<proteinExistence type="inferred from homology"/>
<accession>A0A840E9N1</accession>
<evidence type="ECO:0000256" key="6">
    <source>
        <dbReference type="ARBA" id="ARBA00023136"/>
    </source>
</evidence>
<evidence type="ECO:0000256" key="2">
    <source>
        <dbReference type="ARBA" id="ARBA00007613"/>
    </source>
</evidence>
<dbReference type="Gene3D" id="1.20.1600.10">
    <property type="entry name" value="Outer membrane efflux proteins (OEP)"/>
    <property type="match status" value="1"/>
</dbReference>
<dbReference type="InterPro" id="IPR051906">
    <property type="entry name" value="TolC-like"/>
</dbReference>
<dbReference type="RefSeq" id="WP_183496669.1">
    <property type="nucleotide sequence ID" value="NZ_JACIFF010000008.1"/>
</dbReference>
<evidence type="ECO:0000313" key="9">
    <source>
        <dbReference type="Proteomes" id="UP000576209"/>
    </source>
</evidence>